<comment type="similarity">
    <text evidence="1">Belongs to the peptidase C48 family.</text>
</comment>
<protein>
    <recommendedName>
        <fullName evidence="4">Ubiquitin-like protease family profile domain-containing protein</fullName>
    </recommendedName>
</protein>
<comment type="caution">
    <text evidence="5">The sequence shown here is derived from an EMBL/GenBank/DDBJ whole genome shotgun (WGS) entry which is preliminary data.</text>
</comment>
<accession>A0A921Q9G1</accession>
<sequence length="78" mass="9336">YNEHKFLCLQVFLPINIPLCHWYLAVVNALKREIQVLDSFGMQVMDSIGMQMIECVDLRNTVQHNIYMMYTYFFNLLN</sequence>
<dbReference type="GO" id="GO:0008234">
    <property type="term" value="F:cysteine-type peptidase activity"/>
    <property type="evidence" value="ECO:0007669"/>
    <property type="project" value="InterPro"/>
</dbReference>
<reference evidence="5" key="1">
    <citation type="journal article" date="2019" name="BMC Genomics">
        <title>A new reference genome for Sorghum bicolor reveals high levels of sequence similarity between sweet and grain genotypes: implications for the genetics of sugar metabolism.</title>
        <authorList>
            <person name="Cooper E.A."/>
            <person name="Brenton Z.W."/>
            <person name="Flinn B.S."/>
            <person name="Jenkins J."/>
            <person name="Shu S."/>
            <person name="Flowers D."/>
            <person name="Luo F."/>
            <person name="Wang Y."/>
            <person name="Xia P."/>
            <person name="Barry K."/>
            <person name="Daum C."/>
            <person name="Lipzen A."/>
            <person name="Yoshinaga Y."/>
            <person name="Schmutz J."/>
            <person name="Saski C."/>
            <person name="Vermerris W."/>
            <person name="Kresovich S."/>
        </authorList>
    </citation>
    <scope>NUCLEOTIDE SEQUENCE</scope>
</reference>
<keyword evidence="3" id="KW-0378">Hydrolase</keyword>
<evidence type="ECO:0000256" key="3">
    <source>
        <dbReference type="ARBA" id="ARBA00022801"/>
    </source>
</evidence>
<name>A0A921Q9G1_SORBI</name>
<feature type="domain" description="Ubiquitin-like protease family profile" evidence="4">
    <location>
        <begin position="11"/>
        <end position="46"/>
    </location>
</feature>
<proteinExistence type="inferred from homology"/>
<dbReference type="AlphaFoldDB" id="A0A921Q9G1"/>
<evidence type="ECO:0000313" key="6">
    <source>
        <dbReference type="Proteomes" id="UP000807115"/>
    </source>
</evidence>
<evidence type="ECO:0000313" key="5">
    <source>
        <dbReference type="EMBL" id="KAG0516740.1"/>
    </source>
</evidence>
<dbReference type="SUPFAM" id="SSF54001">
    <property type="entry name" value="Cysteine proteinases"/>
    <property type="match status" value="1"/>
</dbReference>
<evidence type="ECO:0000256" key="1">
    <source>
        <dbReference type="ARBA" id="ARBA00005234"/>
    </source>
</evidence>
<keyword evidence="2" id="KW-0645">Protease</keyword>
<dbReference type="InterPro" id="IPR038765">
    <property type="entry name" value="Papain-like_cys_pep_sf"/>
</dbReference>
<evidence type="ECO:0000259" key="4">
    <source>
        <dbReference type="Pfam" id="PF02902"/>
    </source>
</evidence>
<evidence type="ECO:0000256" key="2">
    <source>
        <dbReference type="ARBA" id="ARBA00022670"/>
    </source>
</evidence>
<dbReference type="EMBL" id="CM027688">
    <property type="protein sequence ID" value="KAG0516740.1"/>
    <property type="molecule type" value="Genomic_DNA"/>
</dbReference>
<organism evidence="5 6">
    <name type="scientific">Sorghum bicolor</name>
    <name type="common">Sorghum</name>
    <name type="synonym">Sorghum vulgare</name>
    <dbReference type="NCBI Taxonomy" id="4558"/>
    <lineage>
        <taxon>Eukaryota</taxon>
        <taxon>Viridiplantae</taxon>
        <taxon>Streptophyta</taxon>
        <taxon>Embryophyta</taxon>
        <taxon>Tracheophyta</taxon>
        <taxon>Spermatophyta</taxon>
        <taxon>Magnoliopsida</taxon>
        <taxon>Liliopsida</taxon>
        <taxon>Poales</taxon>
        <taxon>Poaceae</taxon>
        <taxon>PACMAD clade</taxon>
        <taxon>Panicoideae</taxon>
        <taxon>Andropogonodae</taxon>
        <taxon>Andropogoneae</taxon>
        <taxon>Sorghinae</taxon>
        <taxon>Sorghum</taxon>
    </lineage>
</organism>
<dbReference type="GO" id="GO:0006508">
    <property type="term" value="P:proteolysis"/>
    <property type="evidence" value="ECO:0007669"/>
    <property type="project" value="UniProtKB-KW"/>
</dbReference>
<dbReference type="Pfam" id="PF02902">
    <property type="entry name" value="Peptidase_C48"/>
    <property type="match status" value="1"/>
</dbReference>
<dbReference type="Gene3D" id="3.30.310.130">
    <property type="entry name" value="Ubiquitin-related"/>
    <property type="match status" value="1"/>
</dbReference>
<feature type="non-terminal residue" evidence="5">
    <location>
        <position position="1"/>
    </location>
</feature>
<dbReference type="InterPro" id="IPR003653">
    <property type="entry name" value="Peptidase_C48_C"/>
</dbReference>
<dbReference type="Proteomes" id="UP000807115">
    <property type="component" value="Chromosome 9"/>
</dbReference>
<gene>
    <name evidence="5" type="ORF">BDA96_09G029400</name>
</gene>
<reference evidence="5" key="2">
    <citation type="submission" date="2020-10" db="EMBL/GenBank/DDBJ databases">
        <authorList>
            <person name="Cooper E.A."/>
            <person name="Brenton Z.W."/>
            <person name="Flinn B.S."/>
            <person name="Jenkins J."/>
            <person name="Shu S."/>
            <person name="Flowers D."/>
            <person name="Luo F."/>
            <person name="Wang Y."/>
            <person name="Xia P."/>
            <person name="Barry K."/>
            <person name="Daum C."/>
            <person name="Lipzen A."/>
            <person name="Yoshinaga Y."/>
            <person name="Schmutz J."/>
            <person name="Saski C."/>
            <person name="Vermerris W."/>
            <person name="Kresovich S."/>
        </authorList>
    </citation>
    <scope>NUCLEOTIDE SEQUENCE</scope>
</reference>